<dbReference type="Proteomes" id="UP001213000">
    <property type="component" value="Unassembled WGS sequence"/>
</dbReference>
<evidence type="ECO:0000313" key="2">
    <source>
        <dbReference type="EMBL" id="KAJ3563266.1"/>
    </source>
</evidence>
<feature type="region of interest" description="Disordered" evidence="1">
    <location>
        <begin position="335"/>
        <end position="358"/>
    </location>
</feature>
<feature type="region of interest" description="Disordered" evidence="1">
    <location>
        <begin position="383"/>
        <end position="497"/>
    </location>
</feature>
<accession>A0AAD5VL35</accession>
<feature type="compositionally biased region" description="Low complexity" evidence="1">
    <location>
        <begin position="243"/>
        <end position="252"/>
    </location>
</feature>
<evidence type="ECO:0000256" key="1">
    <source>
        <dbReference type="SAM" id="MobiDB-lite"/>
    </source>
</evidence>
<organism evidence="2 3">
    <name type="scientific">Leucocoprinus birnbaumii</name>
    <dbReference type="NCBI Taxonomy" id="56174"/>
    <lineage>
        <taxon>Eukaryota</taxon>
        <taxon>Fungi</taxon>
        <taxon>Dikarya</taxon>
        <taxon>Basidiomycota</taxon>
        <taxon>Agaricomycotina</taxon>
        <taxon>Agaricomycetes</taxon>
        <taxon>Agaricomycetidae</taxon>
        <taxon>Agaricales</taxon>
        <taxon>Agaricineae</taxon>
        <taxon>Agaricaceae</taxon>
        <taxon>Leucocoprinus</taxon>
    </lineage>
</organism>
<name>A0AAD5VL35_9AGAR</name>
<keyword evidence="3" id="KW-1185">Reference proteome</keyword>
<feature type="compositionally biased region" description="Polar residues" evidence="1">
    <location>
        <begin position="384"/>
        <end position="399"/>
    </location>
</feature>
<dbReference type="AlphaFoldDB" id="A0AAD5VL35"/>
<evidence type="ECO:0000313" key="3">
    <source>
        <dbReference type="Proteomes" id="UP001213000"/>
    </source>
</evidence>
<proteinExistence type="predicted"/>
<feature type="compositionally biased region" description="Basic and acidic residues" evidence="1">
    <location>
        <begin position="471"/>
        <end position="487"/>
    </location>
</feature>
<feature type="region of interest" description="Disordered" evidence="1">
    <location>
        <begin position="218"/>
        <end position="261"/>
    </location>
</feature>
<feature type="compositionally biased region" description="Low complexity" evidence="1">
    <location>
        <begin position="408"/>
        <end position="417"/>
    </location>
</feature>
<feature type="compositionally biased region" description="Acidic residues" evidence="1">
    <location>
        <begin position="488"/>
        <end position="497"/>
    </location>
</feature>
<protein>
    <submittedName>
        <fullName evidence="2">Uncharacterized protein</fullName>
    </submittedName>
</protein>
<reference evidence="2" key="1">
    <citation type="submission" date="2022-07" db="EMBL/GenBank/DDBJ databases">
        <title>Genome Sequence of Leucocoprinus birnbaumii.</title>
        <authorList>
            <person name="Buettner E."/>
        </authorList>
    </citation>
    <scope>NUCLEOTIDE SEQUENCE</scope>
    <source>
        <strain evidence="2">VT141</strain>
    </source>
</reference>
<dbReference type="EMBL" id="JANIEX010000777">
    <property type="protein sequence ID" value="KAJ3563266.1"/>
    <property type="molecule type" value="Genomic_DNA"/>
</dbReference>
<gene>
    <name evidence="2" type="ORF">NP233_g9052</name>
</gene>
<comment type="caution">
    <text evidence="2">The sequence shown here is derived from an EMBL/GenBank/DDBJ whole genome shotgun (WGS) entry which is preliminary data.</text>
</comment>
<sequence>MSTPPILSPTEALWAHVLRKDKPSLPKSAGLPQIPAAPVDRNATSTRILLYDTQARLEQFSSRADNMLKGMQDANHQLKTVGMLFEKDRDTLTNDMIDLVNARSRNLSGSPLKRLSLQSFKKKMELRVEGLNQRLDALQMFNQTHCQALETQSQILKSIQDQQSALLSAVLSLLPLAQALPSQADQIKSTIREANATLTSTVMELKNDLTSSLSALRTTSSRKRRLSGAHHSPLIPKKPRIESSTSPSSTSTKSEDKAPLVPVAPLLPLRVKSPILTRTTPTISSPARIIRQRSVFATPQTKPTLPFPVTSAVMSRDHTLRQPALLQRMTSPLQKTLPATTPVPSTLSPSVTKVGQPVSTITPSRTLRPIFGQLEIHIPPVQSLRAQKTNKNVSQQSNLGPAGVKRPSPSVNSSSASTLPRPSHPLPARPSVNPNATVPQKPVGQPPMKLNLPAGLMLHPTPSFAAASKNQGRERRSPPRDGRRFIPLDDDDDDDEE</sequence>